<evidence type="ECO:0000313" key="2">
    <source>
        <dbReference type="EMBL" id="MQL86460.1"/>
    </source>
</evidence>
<dbReference type="Proteomes" id="UP000652761">
    <property type="component" value="Unassembled WGS sequence"/>
</dbReference>
<feature type="non-terminal residue" evidence="2">
    <location>
        <position position="1"/>
    </location>
</feature>
<accession>A0A843UXW5</accession>
<name>A0A843UXW5_COLES</name>
<keyword evidence="3" id="KW-1185">Reference proteome</keyword>
<dbReference type="AlphaFoldDB" id="A0A843UXW5"/>
<evidence type="ECO:0000313" key="3">
    <source>
        <dbReference type="Proteomes" id="UP000652761"/>
    </source>
</evidence>
<reference evidence="2" key="1">
    <citation type="submission" date="2017-07" db="EMBL/GenBank/DDBJ databases">
        <title>Taro Niue Genome Assembly and Annotation.</title>
        <authorList>
            <person name="Atibalentja N."/>
            <person name="Keating K."/>
            <person name="Fields C.J."/>
        </authorList>
    </citation>
    <scope>NUCLEOTIDE SEQUENCE</scope>
    <source>
        <strain evidence="2">Niue_2</strain>
        <tissue evidence="2">Leaf</tissue>
    </source>
</reference>
<sequence length="356" mass="39125">HQFSRRTWPYRKAPRYFKSSFKVPSPVPAFGYQRDPKAASGCLVACSVKGPSFRAGSARLVPKIPSEQTDFLASGIWQQAMPSSTRCRAASSTTEQQDWLTEQATCSVPASQENPSGPSFPHGSYNGYTTRAPRSSGALTAERLNARSSATDVLPPFFKCRPAWLRPKQEITSTLSALSLGRNNSHGSQTILVPEHREPYDEVPPVAGGLLSTRSPRRRLCSSCYRDRGHLDARRRRACNCHGDGRTPGTDAAIDGHLSGPPGPTFRVAGPGSLRRAALYLVNEPRSAAAVHPVVLRRSRACRARSWEPTPTSLAVRTRPTPNRSWLGACAASSIWNVVWTRWSSVLREKLRPKRT</sequence>
<gene>
    <name evidence="2" type="ORF">Taro_018991</name>
</gene>
<organism evidence="2 3">
    <name type="scientific">Colocasia esculenta</name>
    <name type="common">Wild taro</name>
    <name type="synonym">Arum esculentum</name>
    <dbReference type="NCBI Taxonomy" id="4460"/>
    <lineage>
        <taxon>Eukaryota</taxon>
        <taxon>Viridiplantae</taxon>
        <taxon>Streptophyta</taxon>
        <taxon>Embryophyta</taxon>
        <taxon>Tracheophyta</taxon>
        <taxon>Spermatophyta</taxon>
        <taxon>Magnoliopsida</taxon>
        <taxon>Liliopsida</taxon>
        <taxon>Araceae</taxon>
        <taxon>Aroideae</taxon>
        <taxon>Colocasieae</taxon>
        <taxon>Colocasia</taxon>
    </lineage>
</organism>
<evidence type="ECO:0000256" key="1">
    <source>
        <dbReference type="SAM" id="MobiDB-lite"/>
    </source>
</evidence>
<comment type="caution">
    <text evidence="2">The sequence shown here is derived from an EMBL/GenBank/DDBJ whole genome shotgun (WGS) entry which is preliminary data.</text>
</comment>
<protein>
    <submittedName>
        <fullName evidence="2">Uncharacterized protein</fullName>
    </submittedName>
</protein>
<proteinExistence type="predicted"/>
<dbReference type="EMBL" id="NMUH01000902">
    <property type="protein sequence ID" value="MQL86460.1"/>
    <property type="molecule type" value="Genomic_DNA"/>
</dbReference>
<feature type="region of interest" description="Disordered" evidence="1">
    <location>
        <begin position="106"/>
        <end position="133"/>
    </location>
</feature>
<feature type="compositionally biased region" description="Polar residues" evidence="1">
    <location>
        <begin position="106"/>
        <end position="117"/>
    </location>
</feature>